<accession>A0ABS3SPF2</accession>
<dbReference type="CDD" id="cd13922">
    <property type="entry name" value="Azurin"/>
    <property type="match status" value="1"/>
</dbReference>
<dbReference type="InterPro" id="IPR008972">
    <property type="entry name" value="Cupredoxin"/>
</dbReference>
<evidence type="ECO:0000313" key="7">
    <source>
        <dbReference type="Proteomes" id="UP000681315"/>
    </source>
</evidence>
<evidence type="ECO:0000256" key="4">
    <source>
        <dbReference type="ARBA" id="ARBA00023008"/>
    </source>
</evidence>
<dbReference type="NCBIfam" id="TIGR02695">
    <property type="entry name" value="azurin"/>
    <property type="match status" value="1"/>
</dbReference>
<dbReference type="PANTHER" id="PTHR38439">
    <property type="entry name" value="AURACYANIN-B"/>
    <property type="match status" value="1"/>
</dbReference>
<dbReference type="InterPro" id="IPR000923">
    <property type="entry name" value="BlueCu_1"/>
</dbReference>
<dbReference type="PANTHER" id="PTHR38439:SF2">
    <property type="entry name" value="OUTER MEMBRANE PROTEIN H.8"/>
    <property type="match status" value="1"/>
</dbReference>
<reference evidence="6 7" key="1">
    <citation type="submission" date="2021-03" db="EMBL/GenBank/DDBJ databases">
        <title>Gelidibacter sp. nov., isolated from costal sediment.</title>
        <authorList>
            <person name="Lun K.-Y."/>
        </authorList>
    </citation>
    <scope>NUCLEOTIDE SEQUENCE [LARGE SCALE GENOMIC DNA]</scope>
    <source>
        <strain evidence="6 7">DF109</strain>
    </source>
</reference>
<keyword evidence="2" id="KW-0479">Metal-binding</keyword>
<evidence type="ECO:0000256" key="2">
    <source>
        <dbReference type="ARBA" id="ARBA00022723"/>
    </source>
</evidence>
<sequence>MKPYRLTSTFLILTLVLVGFVSCKETSKTEMVKKEMTSEELEKLSKQDTITILLNSNDKMQFDKSEITAFEGQTVILTLKHTGTMPVTAMGHNFVLISKGVSVSEFAKIAIKAKENDYIPRDLKHVIAHTDLIGGGDSTTVIFKVPAKGTYDFLCSFPGHSAIMKGKFNVK</sequence>
<evidence type="ECO:0000256" key="3">
    <source>
        <dbReference type="ARBA" id="ARBA00022982"/>
    </source>
</evidence>
<comment type="caution">
    <text evidence="6">The sequence shown here is derived from an EMBL/GenBank/DDBJ whole genome shotgun (WGS) entry which is preliminary data.</text>
</comment>
<evidence type="ECO:0000259" key="5">
    <source>
        <dbReference type="Pfam" id="PF00127"/>
    </source>
</evidence>
<dbReference type="PROSITE" id="PS51257">
    <property type="entry name" value="PROKAR_LIPOPROTEIN"/>
    <property type="match status" value="1"/>
</dbReference>
<dbReference type="EMBL" id="JAGEVG010000004">
    <property type="protein sequence ID" value="MBO3097585.1"/>
    <property type="molecule type" value="Genomic_DNA"/>
</dbReference>
<keyword evidence="4" id="KW-0186">Copper</keyword>
<dbReference type="PROSITE" id="PS00196">
    <property type="entry name" value="COPPER_BLUE"/>
    <property type="match status" value="1"/>
</dbReference>
<dbReference type="SUPFAM" id="SSF49503">
    <property type="entry name" value="Cupredoxins"/>
    <property type="match status" value="1"/>
</dbReference>
<evidence type="ECO:0000256" key="1">
    <source>
        <dbReference type="ARBA" id="ARBA00022448"/>
    </source>
</evidence>
<dbReference type="Proteomes" id="UP000681315">
    <property type="component" value="Unassembled WGS sequence"/>
</dbReference>
<dbReference type="InterPro" id="IPR050845">
    <property type="entry name" value="Cu-binding_ET"/>
</dbReference>
<dbReference type="InterPro" id="IPR014068">
    <property type="entry name" value="Azurin"/>
</dbReference>
<keyword evidence="7" id="KW-1185">Reference proteome</keyword>
<feature type="domain" description="Blue (type 1) copper" evidence="5">
    <location>
        <begin position="55"/>
        <end position="171"/>
    </location>
</feature>
<keyword evidence="1" id="KW-0813">Transport</keyword>
<proteinExistence type="predicted"/>
<name>A0ABS3SPF2_9FLAO</name>
<dbReference type="RefSeq" id="WP_208232733.1">
    <property type="nucleotide sequence ID" value="NZ_JAGEVG010000004.1"/>
</dbReference>
<dbReference type="InterPro" id="IPR028871">
    <property type="entry name" value="BlueCu_1_BS"/>
</dbReference>
<evidence type="ECO:0000313" key="6">
    <source>
        <dbReference type="EMBL" id="MBO3097585.1"/>
    </source>
</evidence>
<organism evidence="6 7">
    <name type="scientific">Gelidibacter pelagius</name>
    <dbReference type="NCBI Taxonomy" id="2819985"/>
    <lineage>
        <taxon>Bacteria</taxon>
        <taxon>Pseudomonadati</taxon>
        <taxon>Bacteroidota</taxon>
        <taxon>Flavobacteriia</taxon>
        <taxon>Flavobacteriales</taxon>
        <taxon>Flavobacteriaceae</taxon>
        <taxon>Gelidibacter</taxon>
    </lineage>
</organism>
<gene>
    <name evidence="6" type="primary">azu</name>
    <name evidence="6" type="ORF">J4051_04860</name>
</gene>
<keyword evidence="3" id="KW-0249">Electron transport</keyword>
<dbReference type="Gene3D" id="2.60.40.420">
    <property type="entry name" value="Cupredoxins - blue copper proteins"/>
    <property type="match status" value="1"/>
</dbReference>
<dbReference type="Pfam" id="PF00127">
    <property type="entry name" value="Copper-bind"/>
    <property type="match status" value="1"/>
</dbReference>
<protein>
    <submittedName>
        <fullName evidence="6">Azurin</fullName>
    </submittedName>
</protein>